<feature type="compositionally biased region" description="Basic and acidic residues" evidence="1">
    <location>
        <begin position="154"/>
        <end position="172"/>
    </location>
</feature>
<evidence type="ECO:0000313" key="2">
    <source>
        <dbReference type="EMBL" id="RIH86697.1"/>
    </source>
</evidence>
<evidence type="ECO:0000313" key="3">
    <source>
        <dbReference type="Proteomes" id="UP000265715"/>
    </source>
</evidence>
<proteinExistence type="predicted"/>
<feature type="region of interest" description="Disordered" evidence="1">
    <location>
        <begin position="117"/>
        <end position="172"/>
    </location>
</feature>
<accession>A0A399EPY2</accession>
<dbReference type="EMBL" id="QXDL01000043">
    <property type="protein sequence ID" value="RIH86697.1"/>
    <property type="molecule type" value="Genomic_DNA"/>
</dbReference>
<dbReference type="Proteomes" id="UP000265715">
    <property type="component" value="Unassembled WGS sequence"/>
</dbReference>
<feature type="region of interest" description="Disordered" evidence="1">
    <location>
        <begin position="26"/>
        <end position="48"/>
    </location>
</feature>
<comment type="caution">
    <text evidence="2">The sequence shown here is derived from an EMBL/GenBank/DDBJ whole genome shotgun (WGS) entry which is preliminary data.</text>
</comment>
<organism evidence="2 3">
    <name type="scientific">Calidithermus terrae</name>
    <dbReference type="NCBI Taxonomy" id="1408545"/>
    <lineage>
        <taxon>Bacteria</taxon>
        <taxon>Thermotogati</taxon>
        <taxon>Deinococcota</taxon>
        <taxon>Deinococci</taxon>
        <taxon>Thermales</taxon>
        <taxon>Thermaceae</taxon>
        <taxon>Calidithermus</taxon>
    </lineage>
</organism>
<protein>
    <submittedName>
        <fullName evidence="2">Uncharacterized protein</fullName>
    </submittedName>
</protein>
<dbReference type="AlphaFoldDB" id="A0A399EPY2"/>
<gene>
    <name evidence="2" type="ORF">Mterra_01364</name>
</gene>
<name>A0A399EPY2_9DEIN</name>
<evidence type="ECO:0000256" key="1">
    <source>
        <dbReference type="SAM" id="MobiDB-lite"/>
    </source>
</evidence>
<sequence length="377" mass="40576">MGCTLCTTTPPPRTAYAYRRLYAKEGGTISSPSPPTSASLTLPGLSGTRTEAGKAARFGLSLPTGVLPPVLQALNTLDLRAPTVEGKPGSGLTPPGGGVAPPIPIRGVPAPIDTVVPPLGWGQGSEAKPQGVVSPFDELTPGEGGGSPNDLDEVERKHREEQRRQLETRKKIEQQEQKTIGIADQLCNGCGDYVERQINSDYYRSLSDTEKQLYLTNIYRSLESGGMGKDDLEGLTKFTDKWKADGSSSTYLVNMATFIPNPFLVAPVYGKYAGDDRDLWQYGSYRTTHSVVFDAANGEILADFSDTGITEKLEFWPSWARTPVIDRRTAPVGDKGGFAEESSGSQITMLGDSMNPFIFNPVCQGCLLDNSIPSFAT</sequence>
<reference evidence="2 3" key="1">
    <citation type="submission" date="2018-08" db="EMBL/GenBank/DDBJ databases">
        <title>Meiothermus terrae DSM 26712 genome sequencing project.</title>
        <authorList>
            <person name="Da Costa M.S."/>
            <person name="Albuquerque L."/>
            <person name="Raposo P."/>
            <person name="Froufe H.J.C."/>
            <person name="Barroso C.S."/>
            <person name="Egas C."/>
        </authorList>
    </citation>
    <scope>NUCLEOTIDE SEQUENCE [LARGE SCALE GENOMIC DNA]</scope>
    <source>
        <strain evidence="2 3">DSM 26712</strain>
    </source>
</reference>
<keyword evidence="3" id="KW-1185">Reference proteome</keyword>